<gene>
    <name evidence="1" type="ORF">BS411_14665</name>
</gene>
<comment type="caution">
    <text evidence="1">The sequence shown here is derived from an EMBL/GenBank/DDBJ whole genome shotgun (WGS) entry which is preliminary data.</text>
</comment>
<name>A0A2T7B392_9ENTR</name>
<dbReference type="RefSeq" id="WP_075198928.1">
    <property type="nucleotide sequence ID" value="NZ_CP187984.1"/>
</dbReference>
<dbReference type="AlphaFoldDB" id="A0A2T7B392"/>
<dbReference type="OrthoDB" id="6565511at2"/>
<proteinExistence type="predicted"/>
<organism evidence="1">
    <name type="scientific">Cronobacter turicensis</name>
    <dbReference type="NCBI Taxonomy" id="413502"/>
    <lineage>
        <taxon>Bacteria</taxon>
        <taxon>Pseudomonadati</taxon>
        <taxon>Pseudomonadota</taxon>
        <taxon>Gammaproteobacteria</taxon>
        <taxon>Enterobacterales</taxon>
        <taxon>Enterobacteriaceae</taxon>
        <taxon>Cronobacter</taxon>
    </lineage>
</organism>
<sequence length="170" mass="19305">MICARHFLMLNFTQNGQTHEDIMTHVSTPTLSGRSWLLWLAVLLSACSLIDNYQPRAHAQLTDLMAAHLQFIDDFTAPSGTLDTTALADEDRHLRLRFAEAITYAESLGDPLRTDNLRLLQSVYREDHARLQRQNRPFTPAQAALWRDQARLAYLEAVRGECSRPASPCQ</sequence>
<evidence type="ECO:0000313" key="1">
    <source>
        <dbReference type="EMBL" id="PUX20491.1"/>
    </source>
</evidence>
<reference evidence="1" key="1">
    <citation type="submission" date="2016-12" db="EMBL/GenBank/DDBJ databases">
        <title>Analysis of the Molecular Diversity Among Cronobacter Species Isolated from Filth Flies Using a Pan Genomic DNA Microarray.</title>
        <authorList>
            <person name="Pava-Ripoll M."/>
            <person name="Tall B."/>
            <person name="Farber J."/>
            <person name="Fanning S."/>
            <person name="Lehner A."/>
            <person name="Stephan R."/>
            <person name="Pagotto F."/>
            <person name="Iverson C."/>
            <person name="Ziobro G."/>
            <person name="Miller A."/>
            <person name="Pearson R."/>
            <person name="Yan Q."/>
            <person name="Kim M."/>
            <person name="Jeong S."/>
            <person name="Park J."/>
            <person name="Jun S."/>
            <person name="Choi H."/>
            <person name="Chung T."/>
            <person name="Yoo Y."/>
            <person name="Park E."/>
            <person name="Hwang S."/>
            <person name="Lee B."/>
            <person name="Sathyamoorthy V."/>
            <person name="Carter L."/>
            <person name="Mammel M."/>
            <person name="Jackson S."/>
            <person name="Kothary M."/>
            <person name="Patel I."/>
            <person name="Grim C."/>
            <person name="Gopinath G."/>
            <person name="Gangiredla J."/>
            <person name="Chase H."/>
        </authorList>
    </citation>
    <scope>NUCLEOTIDE SEQUENCE [LARGE SCALE GENOMIC DNA]</scope>
    <source>
        <strain evidence="1">MOD1-Sh41s</strain>
    </source>
</reference>
<evidence type="ECO:0008006" key="2">
    <source>
        <dbReference type="Google" id="ProtNLM"/>
    </source>
</evidence>
<accession>A0A2T7B392</accession>
<protein>
    <recommendedName>
        <fullName evidence="2">Outer membrane lipoprotein</fullName>
    </recommendedName>
</protein>
<dbReference type="EMBL" id="MSAG01000023">
    <property type="protein sequence ID" value="PUX20491.1"/>
    <property type="molecule type" value="Genomic_DNA"/>
</dbReference>